<dbReference type="Proteomes" id="UP000664414">
    <property type="component" value="Unassembled WGS sequence"/>
</dbReference>
<comment type="catalytic activity">
    <reaction evidence="6 8">
        <text>dCMP + ATP = dCDP + ADP</text>
        <dbReference type="Rhea" id="RHEA:25094"/>
        <dbReference type="ChEBI" id="CHEBI:30616"/>
        <dbReference type="ChEBI" id="CHEBI:57566"/>
        <dbReference type="ChEBI" id="CHEBI:58593"/>
        <dbReference type="ChEBI" id="CHEBI:456216"/>
        <dbReference type="EC" id="2.7.4.25"/>
    </reaction>
</comment>
<evidence type="ECO:0000259" key="9">
    <source>
        <dbReference type="Pfam" id="PF02224"/>
    </source>
</evidence>
<sequence>MIIAIDGPAGAGKGTAAKGIARHYNLAHLETGLLYRALAFKVLENNLNLDDKNKISAFSSLITLDDLQNKDLRSEEIGNLASKIASFPEVRQALLDFQRKFANTSPPGFKGTVLDGRDIGTLVCPQADIKFYITAKLEIRAQRRLKELQQRGIESIYTAVIQNMMDRDIRDESRQQAPLTVAKDAHVIDTSDLSSDDVLKQMITVIEQHLKK</sequence>
<keyword evidence="2 8" id="KW-0808">Transferase</keyword>
<evidence type="ECO:0000256" key="1">
    <source>
        <dbReference type="ARBA" id="ARBA00009427"/>
    </source>
</evidence>
<dbReference type="HAMAP" id="MF_00238">
    <property type="entry name" value="Cytidyl_kinase_type1"/>
    <property type="match status" value="1"/>
</dbReference>
<dbReference type="InterPro" id="IPR011994">
    <property type="entry name" value="Cytidylate_kinase_dom"/>
</dbReference>
<evidence type="ECO:0000256" key="7">
    <source>
        <dbReference type="ARBA" id="ARBA00048478"/>
    </source>
</evidence>
<dbReference type="EC" id="2.7.4.25" evidence="8"/>
<evidence type="ECO:0000256" key="8">
    <source>
        <dbReference type="HAMAP-Rule" id="MF_00238"/>
    </source>
</evidence>
<comment type="subcellular location">
    <subcellularLocation>
        <location evidence="8">Cytoplasm</location>
    </subcellularLocation>
</comment>
<comment type="catalytic activity">
    <reaction evidence="7 8">
        <text>CMP + ATP = CDP + ADP</text>
        <dbReference type="Rhea" id="RHEA:11600"/>
        <dbReference type="ChEBI" id="CHEBI:30616"/>
        <dbReference type="ChEBI" id="CHEBI:58069"/>
        <dbReference type="ChEBI" id="CHEBI:60377"/>
        <dbReference type="ChEBI" id="CHEBI:456216"/>
        <dbReference type="EC" id="2.7.4.25"/>
    </reaction>
</comment>
<evidence type="ECO:0000313" key="11">
    <source>
        <dbReference type="Proteomes" id="UP000664414"/>
    </source>
</evidence>
<organism evidence="10 11">
    <name type="scientific">Candidatus Paracaedimonas acanthamoebae</name>
    <dbReference type="NCBI Taxonomy" id="244581"/>
    <lineage>
        <taxon>Bacteria</taxon>
        <taxon>Pseudomonadati</taxon>
        <taxon>Pseudomonadota</taxon>
        <taxon>Alphaproteobacteria</taxon>
        <taxon>Holosporales</taxon>
        <taxon>Caedimonadaceae</taxon>
        <taxon>Candidatus Paracaedimonas</taxon>
    </lineage>
</organism>
<evidence type="ECO:0000256" key="2">
    <source>
        <dbReference type="ARBA" id="ARBA00022679"/>
    </source>
</evidence>
<dbReference type="EMBL" id="JAFKGL010000015">
    <property type="protein sequence ID" value="MBN9412998.1"/>
    <property type="molecule type" value="Genomic_DNA"/>
</dbReference>
<evidence type="ECO:0000256" key="5">
    <source>
        <dbReference type="ARBA" id="ARBA00022840"/>
    </source>
</evidence>
<keyword evidence="3 8" id="KW-0547">Nucleotide-binding</keyword>
<feature type="domain" description="Cytidylate kinase" evidence="9">
    <location>
        <begin position="3"/>
        <end position="207"/>
    </location>
</feature>
<dbReference type="AlphaFoldDB" id="A0A8J7Q0Q5"/>
<accession>A0A8J7Q0Q5</accession>
<dbReference type="GO" id="GO:0006220">
    <property type="term" value="P:pyrimidine nucleotide metabolic process"/>
    <property type="evidence" value="ECO:0007669"/>
    <property type="project" value="UniProtKB-UniRule"/>
</dbReference>
<dbReference type="GO" id="GO:0005737">
    <property type="term" value="C:cytoplasm"/>
    <property type="evidence" value="ECO:0007669"/>
    <property type="project" value="UniProtKB-SubCell"/>
</dbReference>
<dbReference type="InterPro" id="IPR027417">
    <property type="entry name" value="P-loop_NTPase"/>
</dbReference>
<comment type="similarity">
    <text evidence="1 8">Belongs to the cytidylate kinase family. Type 1 subfamily.</text>
</comment>
<dbReference type="InterPro" id="IPR003136">
    <property type="entry name" value="Cytidylate_kin"/>
</dbReference>
<gene>
    <name evidence="8" type="primary">cmk</name>
    <name evidence="10" type="ORF">J0H12_03630</name>
</gene>
<evidence type="ECO:0000313" key="10">
    <source>
        <dbReference type="EMBL" id="MBN9412998.1"/>
    </source>
</evidence>
<dbReference type="SUPFAM" id="SSF52540">
    <property type="entry name" value="P-loop containing nucleoside triphosphate hydrolases"/>
    <property type="match status" value="1"/>
</dbReference>
<evidence type="ECO:0000256" key="3">
    <source>
        <dbReference type="ARBA" id="ARBA00022741"/>
    </source>
</evidence>
<dbReference type="GO" id="GO:0005524">
    <property type="term" value="F:ATP binding"/>
    <property type="evidence" value="ECO:0007669"/>
    <property type="project" value="UniProtKB-UniRule"/>
</dbReference>
<proteinExistence type="inferred from homology"/>
<dbReference type="NCBIfam" id="TIGR00017">
    <property type="entry name" value="cmk"/>
    <property type="match status" value="1"/>
</dbReference>
<feature type="binding site" evidence="8">
    <location>
        <begin position="7"/>
        <end position="15"/>
    </location>
    <ligand>
        <name>ATP</name>
        <dbReference type="ChEBI" id="CHEBI:30616"/>
    </ligand>
</feature>
<name>A0A8J7Q0Q5_9PROT</name>
<protein>
    <recommendedName>
        <fullName evidence="8">Cytidylate kinase</fullName>
        <shortName evidence="8">CK</shortName>
        <ecNumber evidence="8">2.7.4.25</ecNumber>
    </recommendedName>
    <alternativeName>
        <fullName evidence="8">Cytidine monophosphate kinase</fullName>
        <shortName evidence="8">CMP kinase</shortName>
    </alternativeName>
</protein>
<keyword evidence="8" id="KW-0963">Cytoplasm</keyword>
<dbReference type="Gene3D" id="3.40.50.300">
    <property type="entry name" value="P-loop containing nucleotide triphosphate hydrolases"/>
    <property type="match status" value="1"/>
</dbReference>
<comment type="caution">
    <text evidence="10">The sequence shown here is derived from an EMBL/GenBank/DDBJ whole genome shotgun (WGS) entry which is preliminary data.</text>
</comment>
<evidence type="ECO:0000256" key="6">
    <source>
        <dbReference type="ARBA" id="ARBA00047615"/>
    </source>
</evidence>
<dbReference type="CDD" id="cd02020">
    <property type="entry name" value="CMPK"/>
    <property type="match status" value="1"/>
</dbReference>
<dbReference type="GO" id="GO:0036431">
    <property type="term" value="F:dCMP kinase activity"/>
    <property type="evidence" value="ECO:0007669"/>
    <property type="project" value="InterPro"/>
</dbReference>
<evidence type="ECO:0000256" key="4">
    <source>
        <dbReference type="ARBA" id="ARBA00022777"/>
    </source>
</evidence>
<reference evidence="10" key="1">
    <citation type="submission" date="2021-02" db="EMBL/GenBank/DDBJ databases">
        <title>Thiocyanate and organic carbon inputs drive convergent selection for specific autotrophic Afipia and Thiobacillus strains within complex microbiomes.</title>
        <authorList>
            <person name="Huddy R.J."/>
            <person name="Sachdeva R."/>
            <person name="Kadzinga F."/>
            <person name="Kantor R.S."/>
            <person name="Harrison S.T.L."/>
            <person name="Banfield J.F."/>
        </authorList>
    </citation>
    <scope>NUCLEOTIDE SEQUENCE</scope>
    <source>
        <strain evidence="10">SCN18_10_11_15_R4_P_38_20</strain>
    </source>
</reference>
<dbReference type="Pfam" id="PF02224">
    <property type="entry name" value="Cytidylate_kin"/>
    <property type="match status" value="1"/>
</dbReference>
<keyword evidence="5 8" id="KW-0067">ATP-binding</keyword>
<keyword evidence="4 8" id="KW-0418">Kinase</keyword>